<feature type="domain" description="Amidohydrolase-related" evidence="2">
    <location>
        <begin position="60"/>
        <end position="359"/>
    </location>
</feature>
<dbReference type="InterPro" id="IPR006680">
    <property type="entry name" value="Amidohydro-rel"/>
</dbReference>
<dbReference type="NCBIfam" id="TIGR03583">
    <property type="entry name" value="EF_0837"/>
    <property type="match status" value="1"/>
</dbReference>
<dbReference type="PANTHER" id="PTHR42717">
    <property type="entry name" value="DIHYDROOROTASE-RELATED"/>
    <property type="match status" value="1"/>
</dbReference>
<dbReference type="PIRSF" id="PIRSF039004">
    <property type="entry name" value="ADE_EF_0837"/>
    <property type="match status" value="1"/>
</dbReference>
<dbReference type="SUPFAM" id="SSF51556">
    <property type="entry name" value="Metallo-dependent hydrolases"/>
    <property type="match status" value="1"/>
</dbReference>
<gene>
    <name evidence="3" type="ORF">D5F51_20060</name>
</gene>
<dbReference type="EC" id="3.5.2.3" evidence="3"/>
<accession>A0ABX5R5M8</accession>
<dbReference type="InterPro" id="IPR047601">
    <property type="entry name" value="EF_0837-like"/>
</dbReference>
<dbReference type="Proteomes" id="UP000288804">
    <property type="component" value="Chromosome"/>
</dbReference>
<keyword evidence="4" id="KW-1185">Reference proteome</keyword>
<dbReference type="Gene3D" id="2.30.40.10">
    <property type="entry name" value="Urease, subunit C, domain 1"/>
    <property type="match status" value="1"/>
</dbReference>
<evidence type="ECO:0000313" key="3">
    <source>
        <dbReference type="EMBL" id="QAX80616.1"/>
    </source>
</evidence>
<dbReference type="InterPro" id="IPR020043">
    <property type="entry name" value="Deacetylase_Atu3266-like"/>
</dbReference>
<dbReference type="InterPro" id="IPR032466">
    <property type="entry name" value="Metal_Hydrolase"/>
</dbReference>
<dbReference type="SUPFAM" id="SSF51338">
    <property type="entry name" value="Composite domain of metallo-dependent hydrolases"/>
    <property type="match status" value="1"/>
</dbReference>
<protein>
    <submittedName>
        <fullName evidence="3">Amidohydrolase/deacetylase family metallohydrolase</fullName>
        <ecNumber evidence="3">3.5.2.3</ecNumber>
    </submittedName>
</protein>
<dbReference type="Pfam" id="PF01979">
    <property type="entry name" value="Amidohydro_1"/>
    <property type="match status" value="1"/>
</dbReference>
<name>A0ABX5R5M8_9GAMM</name>
<evidence type="ECO:0000259" key="2">
    <source>
        <dbReference type="Pfam" id="PF01979"/>
    </source>
</evidence>
<keyword evidence="3" id="KW-0378">Hydrolase</keyword>
<dbReference type="InterPro" id="IPR011059">
    <property type="entry name" value="Metal-dep_hydrolase_composite"/>
</dbReference>
<proteinExistence type="predicted"/>
<dbReference type="EMBL" id="CP032487">
    <property type="protein sequence ID" value="QAX80616.1"/>
    <property type="molecule type" value="Genomic_DNA"/>
</dbReference>
<evidence type="ECO:0000313" key="4">
    <source>
        <dbReference type="Proteomes" id="UP000288804"/>
    </source>
</evidence>
<dbReference type="PANTHER" id="PTHR42717:SF1">
    <property type="entry name" value="IMIDAZOLONEPROPIONASE AND RELATED AMIDOHYDROLASES"/>
    <property type="match status" value="1"/>
</dbReference>
<dbReference type="GO" id="GO:0004151">
    <property type="term" value="F:dihydroorotase activity"/>
    <property type="evidence" value="ECO:0007669"/>
    <property type="project" value="UniProtKB-EC"/>
</dbReference>
<keyword evidence="1" id="KW-0963">Cytoplasm</keyword>
<reference evidence="4" key="1">
    <citation type="submission" date="2018-09" db="EMBL/GenBank/DDBJ databases">
        <title>Yersinia hibernicus sp. nov.</title>
        <authorList>
            <person name="Nguyen S.V."/>
            <person name="Mundanda D.M."/>
            <person name="Anes J."/>
            <person name="Fanning S."/>
        </authorList>
    </citation>
    <scope>NUCLEOTIDE SEQUENCE [LARGE SCALE GENOMIC DNA]</scope>
    <source>
        <strain evidence="4">CFS1934</strain>
    </source>
</reference>
<organism evidence="3 4">
    <name type="scientific">Yersinia hibernica</name>
    <dbReference type="NCBI Taxonomy" id="2339259"/>
    <lineage>
        <taxon>Bacteria</taxon>
        <taxon>Pseudomonadati</taxon>
        <taxon>Pseudomonadota</taxon>
        <taxon>Gammaproteobacteria</taxon>
        <taxon>Enterobacterales</taxon>
        <taxon>Yersiniaceae</taxon>
        <taxon>Yersinia</taxon>
    </lineage>
</organism>
<sequence>MYDFIITGALLVDGRQVDVAINDGKIVAVSAVISEDKHNQAKYPINSAKKVLDLAGKFYLSAGWIDSHVHCYPASPIYHDEADLVGVASGVTTVVDAGSTGANDIDDFYRLTRAAKTHVYAFLNIAKTGIVTQNELADMAQIDKQSVSQAIARNPGFILGIKARMSSSVVGKNGIKPLVRAKEIQQENNQLPLMVHIGNNPPDLDEIADLLTQGDIITHCYNGKPNRILTPAGALRESIQRALKRGVLLDVGHGSASFSFDVAELAIKQGIYPHTISSDIYCRNRLNGPVHSLATVMSKFFTLGLSLEQVIRCVTENAAQALRLTDKGRLDAGYDADLTIFELQQQPKVFSDSEGKSVAGDKFLVPLAAVVAGDLVLTDEGKLKDVFSL</sequence>
<evidence type="ECO:0000256" key="1">
    <source>
        <dbReference type="ARBA" id="ARBA00022490"/>
    </source>
</evidence>
<dbReference type="RefSeq" id="WP_129198679.1">
    <property type="nucleotide sequence ID" value="NZ_CABHXI010000106.1"/>
</dbReference>
<dbReference type="Gene3D" id="3.20.20.140">
    <property type="entry name" value="Metal-dependent hydrolases"/>
    <property type="match status" value="1"/>
</dbReference>
<dbReference type="NCBIfam" id="NF006689">
    <property type="entry name" value="PRK09237.1"/>
    <property type="match status" value="1"/>
</dbReference>